<dbReference type="AlphaFoldDB" id="A0A8R7V5M8"/>
<accession>A0A8R7V5M8</accession>
<reference evidence="10" key="1">
    <citation type="journal article" date="2013" name="Nature">
        <title>Draft genome of the wheat A-genome progenitor Triticum urartu.</title>
        <authorList>
            <person name="Ling H.Q."/>
            <person name="Zhao S."/>
            <person name="Liu D."/>
            <person name="Wang J."/>
            <person name="Sun H."/>
            <person name="Zhang C."/>
            <person name="Fan H."/>
            <person name="Li D."/>
            <person name="Dong L."/>
            <person name="Tao Y."/>
            <person name="Gao C."/>
            <person name="Wu H."/>
            <person name="Li Y."/>
            <person name="Cui Y."/>
            <person name="Guo X."/>
            <person name="Zheng S."/>
            <person name="Wang B."/>
            <person name="Yu K."/>
            <person name="Liang Q."/>
            <person name="Yang W."/>
            <person name="Lou X."/>
            <person name="Chen J."/>
            <person name="Feng M."/>
            <person name="Jian J."/>
            <person name="Zhang X."/>
            <person name="Luo G."/>
            <person name="Jiang Y."/>
            <person name="Liu J."/>
            <person name="Wang Z."/>
            <person name="Sha Y."/>
            <person name="Zhang B."/>
            <person name="Wu H."/>
            <person name="Tang D."/>
            <person name="Shen Q."/>
            <person name="Xue P."/>
            <person name="Zou S."/>
            <person name="Wang X."/>
            <person name="Liu X."/>
            <person name="Wang F."/>
            <person name="Yang Y."/>
            <person name="An X."/>
            <person name="Dong Z."/>
            <person name="Zhang K."/>
            <person name="Zhang X."/>
            <person name="Luo M.C."/>
            <person name="Dvorak J."/>
            <person name="Tong Y."/>
            <person name="Wang J."/>
            <person name="Yang H."/>
            <person name="Li Z."/>
            <person name="Wang D."/>
            <person name="Zhang A."/>
            <person name="Wang J."/>
        </authorList>
    </citation>
    <scope>NUCLEOTIDE SEQUENCE</scope>
    <source>
        <strain evidence="10">cv. G1812</strain>
    </source>
</reference>
<feature type="domain" description="AB hydrolase-1" evidence="8">
    <location>
        <begin position="105"/>
        <end position="379"/>
    </location>
</feature>
<comment type="catalytic activity">
    <reaction evidence="7">
        <text>(24S)-24,25-epoxycucurbitadienol + H2O = (24R)-24,25-dihydroxycucurbitadienol</text>
        <dbReference type="Rhea" id="RHEA:81855"/>
        <dbReference type="ChEBI" id="CHEBI:15377"/>
        <dbReference type="ChEBI" id="CHEBI:229949"/>
        <dbReference type="ChEBI" id="CHEBI:229950"/>
    </reaction>
    <physiologicalReaction direction="left-to-right" evidence="7">
        <dbReference type="Rhea" id="RHEA:81856"/>
    </physiologicalReaction>
</comment>
<dbReference type="GO" id="GO:0004301">
    <property type="term" value="F:epoxide hydrolase activity"/>
    <property type="evidence" value="ECO:0007669"/>
    <property type="project" value="UniProtKB-EC"/>
</dbReference>
<dbReference type="Gene3D" id="3.40.50.1820">
    <property type="entry name" value="alpha/beta hydrolase"/>
    <property type="match status" value="1"/>
</dbReference>
<comment type="function">
    <text evidence="6">Epoxide hydrolase involved in the biosynthesis of cucurbitacin and mogroside tetracyclic triterpene natural products (e.g. siamenoside I and mogrosides IV, V and VI). Cucurbitacins have cytotoxic properties and exhibit deterrent taste as a defense barrier against herbivores. Mogrosides are nonsugar highly oxygenated compounds used as high-intensity zero-calorie sweeteners; they also possess pharmacological properties such as regulating immunity, lowering blood sugar and lipid levels, protecting the liver, and acting as antioxidants and antitumor agents. Catalyzes the hydrolysis of aromatic epoxide-containing substrates, such as the conversion of 24,25-epoxycucurbitadienol to 24,25-dihydroxycucurbitadienol.</text>
</comment>
<sequence length="394" mass="43382">MRNTIPNRTSLVRPPSQRLYPCAPPTRAHLIVRSVPSRAFTSMIRACLSELCASCCSCVLPPPSSPRAADQEMDSDGAITHRSVETNGVRLHVAEAGPAGAPVALLLHGFPEVWYTWRHQMRALAAAGYRAVAPDMRGYGGSDAPPGGPDQYTALHVVGDLVALIDSLGEKQVFVVAHDWGAMIAWSLCLFRPDRVKALVALSVPFSPRSPARKPVDGLKALYGDEYYICRIQEPGAIEAEFARLGTELVLRKFFTYRTPGPLFIPKSGWGSPDDEVPLPSWITEEDIKYYASQFDKSGFTGALNYYRALNKTWELTSPWTGAEIKVPTKFIVGDVDLSYHVAGAHDFVNKGGLKKFVPLLDDVVVMKDVGHFINEEKPEEISAHIISFLKKFD</sequence>
<dbReference type="KEGG" id="tua:125522754"/>
<dbReference type="OrthoDB" id="7130006at2759"/>
<dbReference type="PANTHER" id="PTHR43329">
    <property type="entry name" value="EPOXIDE HYDROLASE"/>
    <property type="match status" value="1"/>
</dbReference>
<evidence type="ECO:0000313" key="9">
    <source>
        <dbReference type="EnsemblPlants" id="TuG1812G0700002371.01.T01"/>
    </source>
</evidence>
<dbReference type="EC" id="3.3.2.10" evidence="2"/>
<reference evidence="9" key="3">
    <citation type="submission" date="2022-06" db="UniProtKB">
        <authorList>
            <consortium name="EnsemblPlants"/>
        </authorList>
    </citation>
    <scope>IDENTIFICATION</scope>
</reference>
<comment type="similarity">
    <text evidence="4">Belongs to the AB hydrolase superfamily. Epoxide hydrolase family.</text>
</comment>
<dbReference type="InterPro" id="IPR000639">
    <property type="entry name" value="Epox_hydrolase-like"/>
</dbReference>
<evidence type="ECO:0000256" key="2">
    <source>
        <dbReference type="ARBA" id="ARBA00013006"/>
    </source>
</evidence>
<evidence type="ECO:0000313" key="10">
    <source>
        <dbReference type="Proteomes" id="UP000015106"/>
    </source>
</evidence>
<proteinExistence type="inferred from homology"/>
<evidence type="ECO:0000256" key="1">
    <source>
        <dbReference type="ARBA" id="ARBA00004721"/>
    </source>
</evidence>
<organism evidence="9 10">
    <name type="scientific">Triticum urartu</name>
    <name type="common">Red wild einkorn</name>
    <name type="synonym">Crithodium urartu</name>
    <dbReference type="NCBI Taxonomy" id="4572"/>
    <lineage>
        <taxon>Eukaryota</taxon>
        <taxon>Viridiplantae</taxon>
        <taxon>Streptophyta</taxon>
        <taxon>Embryophyta</taxon>
        <taxon>Tracheophyta</taxon>
        <taxon>Spermatophyta</taxon>
        <taxon>Magnoliopsida</taxon>
        <taxon>Liliopsida</taxon>
        <taxon>Poales</taxon>
        <taxon>Poaceae</taxon>
        <taxon>BOP clade</taxon>
        <taxon>Pooideae</taxon>
        <taxon>Triticodae</taxon>
        <taxon>Triticeae</taxon>
        <taxon>Triticinae</taxon>
        <taxon>Triticum</taxon>
    </lineage>
</organism>
<dbReference type="RefSeq" id="XP_048543761.1">
    <property type="nucleotide sequence ID" value="XM_048687804.1"/>
</dbReference>
<gene>
    <name evidence="9" type="primary">LOC125522770</name>
</gene>
<protein>
    <recommendedName>
        <fullName evidence="2">soluble epoxide hydrolase</fullName>
        <ecNumber evidence="2">3.3.2.10</ecNumber>
    </recommendedName>
</protein>
<comment type="catalytic activity">
    <reaction evidence="5">
        <text>an epoxide + H2O = an ethanediol</text>
        <dbReference type="Rhea" id="RHEA:19037"/>
        <dbReference type="ChEBI" id="CHEBI:15377"/>
        <dbReference type="ChEBI" id="CHEBI:32955"/>
        <dbReference type="ChEBI" id="CHEBI:140594"/>
        <dbReference type="EC" id="3.3.2.10"/>
    </reaction>
    <physiologicalReaction direction="left-to-right" evidence="5">
        <dbReference type="Rhea" id="RHEA:19038"/>
    </physiologicalReaction>
</comment>
<dbReference type="Proteomes" id="UP000015106">
    <property type="component" value="Chromosome 7"/>
</dbReference>
<evidence type="ECO:0000256" key="6">
    <source>
        <dbReference type="ARBA" id="ARBA00058358"/>
    </source>
</evidence>
<dbReference type="FunFam" id="3.40.50.1820:FF:000161">
    <property type="entry name" value="Epoxide hydrolase"/>
    <property type="match status" value="1"/>
</dbReference>
<dbReference type="GeneID" id="125522770"/>
<dbReference type="Pfam" id="PF00561">
    <property type="entry name" value="Abhydrolase_1"/>
    <property type="match status" value="1"/>
</dbReference>
<dbReference type="PRINTS" id="PR00412">
    <property type="entry name" value="EPOXHYDRLASE"/>
</dbReference>
<name>A0A8R7V5M8_TRIUA</name>
<dbReference type="EnsemblPlants" id="TuG1812G0700002371.01.T01">
    <property type="protein sequence ID" value="TuG1812G0700002371.01.T01"/>
    <property type="gene ID" value="TuG1812G0700002371.01"/>
</dbReference>
<evidence type="ECO:0000256" key="5">
    <source>
        <dbReference type="ARBA" id="ARBA00051067"/>
    </source>
</evidence>
<evidence type="ECO:0000256" key="3">
    <source>
        <dbReference type="ARBA" id="ARBA00022801"/>
    </source>
</evidence>
<dbReference type="Gramene" id="TuG1812G0700002371.01.T01">
    <property type="protein sequence ID" value="TuG1812G0700002371.01.T01"/>
    <property type="gene ID" value="TuG1812G0700002371.01"/>
</dbReference>
<evidence type="ECO:0000256" key="4">
    <source>
        <dbReference type="ARBA" id="ARBA00038334"/>
    </source>
</evidence>
<dbReference type="InterPro" id="IPR000073">
    <property type="entry name" value="AB_hydrolase_1"/>
</dbReference>
<keyword evidence="3" id="KW-0378">Hydrolase</keyword>
<dbReference type="PRINTS" id="PR00111">
    <property type="entry name" value="ABHYDROLASE"/>
</dbReference>
<evidence type="ECO:0000259" key="8">
    <source>
        <dbReference type="Pfam" id="PF00561"/>
    </source>
</evidence>
<dbReference type="KEGG" id="tua:125522770"/>
<reference evidence="9" key="2">
    <citation type="submission" date="2018-03" db="EMBL/GenBank/DDBJ databases">
        <title>The Triticum urartu genome reveals the dynamic nature of wheat genome evolution.</title>
        <authorList>
            <person name="Ling H."/>
            <person name="Ma B."/>
            <person name="Shi X."/>
            <person name="Liu H."/>
            <person name="Dong L."/>
            <person name="Sun H."/>
            <person name="Cao Y."/>
            <person name="Gao Q."/>
            <person name="Zheng S."/>
            <person name="Li Y."/>
            <person name="Yu Y."/>
            <person name="Du H."/>
            <person name="Qi M."/>
            <person name="Li Y."/>
            <person name="Yu H."/>
            <person name="Cui Y."/>
            <person name="Wang N."/>
            <person name="Chen C."/>
            <person name="Wu H."/>
            <person name="Zhao Y."/>
            <person name="Zhang J."/>
            <person name="Li Y."/>
            <person name="Zhou W."/>
            <person name="Zhang B."/>
            <person name="Hu W."/>
            <person name="Eijk M."/>
            <person name="Tang J."/>
            <person name="Witsenboer H."/>
            <person name="Zhao S."/>
            <person name="Li Z."/>
            <person name="Zhang A."/>
            <person name="Wang D."/>
            <person name="Liang C."/>
        </authorList>
    </citation>
    <scope>NUCLEOTIDE SEQUENCE [LARGE SCALE GENOMIC DNA]</scope>
    <source>
        <strain evidence="9">cv. G1812</strain>
    </source>
</reference>
<dbReference type="InterPro" id="IPR029058">
    <property type="entry name" value="AB_hydrolase_fold"/>
</dbReference>
<dbReference type="SUPFAM" id="SSF53474">
    <property type="entry name" value="alpha/beta-Hydrolases"/>
    <property type="match status" value="1"/>
</dbReference>
<evidence type="ECO:0000256" key="7">
    <source>
        <dbReference type="ARBA" id="ARBA00093212"/>
    </source>
</evidence>
<comment type="pathway">
    <text evidence="1">Secondary metabolite biosynthesis; terpenoid biosynthesis.</text>
</comment>
<keyword evidence="10" id="KW-1185">Reference proteome</keyword>